<evidence type="ECO:0000313" key="3">
    <source>
        <dbReference type="Proteomes" id="UP000031523"/>
    </source>
</evidence>
<evidence type="ECO:0000313" key="2">
    <source>
        <dbReference type="EMBL" id="AJE84931.1"/>
    </source>
</evidence>
<feature type="region of interest" description="Disordered" evidence="1">
    <location>
        <begin position="1"/>
        <end position="39"/>
    </location>
</feature>
<accession>A0A0B5F236</accession>
<organism evidence="2 3">
    <name type="scientific">Streptomyces albus (strain ATCC 21838 / DSM 41398 / FERM P-419 / JCM 4703 / NBRC 107858)</name>
    <dbReference type="NCBI Taxonomy" id="1081613"/>
    <lineage>
        <taxon>Bacteria</taxon>
        <taxon>Bacillati</taxon>
        <taxon>Actinomycetota</taxon>
        <taxon>Actinomycetes</taxon>
        <taxon>Kitasatosporales</taxon>
        <taxon>Streptomycetaceae</taxon>
        <taxon>Streptomyces</taxon>
    </lineage>
</organism>
<reference evidence="2 3" key="1">
    <citation type="submission" date="2015-01" db="EMBL/GenBank/DDBJ databases">
        <title>Enhanced salinomycin production by adjusting the supply of polyketide extender units in Streptomyce albus DSM 41398.</title>
        <authorList>
            <person name="Lu C."/>
        </authorList>
    </citation>
    <scope>NUCLEOTIDE SEQUENCE [LARGE SCALE GENOMIC DNA]</scope>
    <source>
        <strain evidence="3">ATCC 21838 / DSM 41398 / FERM P-419 / JCM 4703 / NBRC 107858</strain>
    </source>
</reference>
<proteinExistence type="predicted"/>
<name>A0A0B5F236_STRA4</name>
<keyword evidence="3" id="KW-1185">Reference proteome</keyword>
<dbReference type="KEGG" id="sals:SLNWT_4555"/>
<dbReference type="EMBL" id="CP010519">
    <property type="protein sequence ID" value="AJE84931.1"/>
    <property type="molecule type" value="Genomic_DNA"/>
</dbReference>
<evidence type="ECO:0000256" key="1">
    <source>
        <dbReference type="SAM" id="MobiDB-lite"/>
    </source>
</evidence>
<protein>
    <submittedName>
        <fullName evidence="2">Uncharacterized protein</fullName>
    </submittedName>
</protein>
<dbReference type="Proteomes" id="UP000031523">
    <property type="component" value="Chromosome"/>
</dbReference>
<dbReference type="AlphaFoldDB" id="A0A0B5F236"/>
<gene>
    <name evidence="2" type="ORF">SLNWT_4555</name>
</gene>
<feature type="compositionally biased region" description="Basic and acidic residues" evidence="1">
    <location>
        <begin position="20"/>
        <end position="39"/>
    </location>
</feature>
<sequence length="39" mass="4522">MLYQLSYDPLISPNLPHRSPRTDSAETAVDHRRLKANEE</sequence>